<organism evidence="3">
    <name type="scientific">Mesocestoides corti</name>
    <name type="common">Flatworm</name>
    <dbReference type="NCBI Taxonomy" id="53468"/>
    <lineage>
        <taxon>Eukaryota</taxon>
        <taxon>Metazoa</taxon>
        <taxon>Spiralia</taxon>
        <taxon>Lophotrochozoa</taxon>
        <taxon>Platyhelminthes</taxon>
        <taxon>Cestoda</taxon>
        <taxon>Eucestoda</taxon>
        <taxon>Cyclophyllidea</taxon>
        <taxon>Mesocestoididae</taxon>
        <taxon>Mesocestoides</taxon>
    </lineage>
</organism>
<dbReference type="PANTHER" id="PTHR13906">
    <property type="entry name" value="PORCUPINE"/>
    <property type="match status" value="1"/>
</dbReference>
<comment type="pathway">
    <text evidence="1">Lipid metabolism.</text>
</comment>
<evidence type="ECO:0000313" key="3">
    <source>
        <dbReference type="WBParaSite" id="MCU_012448-RA"/>
    </source>
</evidence>
<protein>
    <submittedName>
        <fullName evidence="3">Acyltransferase</fullName>
    </submittedName>
</protein>
<proteinExistence type="inferred from homology"/>
<dbReference type="GO" id="GO:0071617">
    <property type="term" value="F:lysophospholipid acyltransferase activity"/>
    <property type="evidence" value="ECO:0007669"/>
    <property type="project" value="TreeGrafter"/>
</dbReference>
<dbReference type="GO" id="GO:0044233">
    <property type="term" value="C:mitochondria-associated endoplasmic reticulum membrane contact site"/>
    <property type="evidence" value="ECO:0007669"/>
    <property type="project" value="TreeGrafter"/>
</dbReference>
<dbReference type="WBParaSite" id="MCU_012448-RA">
    <property type="protein sequence ID" value="MCU_012448-RA"/>
    <property type="gene ID" value="MCU_012448"/>
</dbReference>
<dbReference type="GO" id="GO:0030258">
    <property type="term" value="P:lipid modification"/>
    <property type="evidence" value="ECO:0007669"/>
    <property type="project" value="TreeGrafter"/>
</dbReference>
<evidence type="ECO:0000256" key="1">
    <source>
        <dbReference type="ARBA" id="ARBA00005189"/>
    </source>
</evidence>
<evidence type="ECO:0000256" key="2">
    <source>
        <dbReference type="ARBA" id="ARBA00010323"/>
    </source>
</evidence>
<dbReference type="GO" id="GO:0006661">
    <property type="term" value="P:phosphatidylinositol biosynthetic process"/>
    <property type="evidence" value="ECO:0007669"/>
    <property type="project" value="TreeGrafter"/>
</dbReference>
<reference evidence="3" key="1">
    <citation type="submission" date="2019-11" db="UniProtKB">
        <authorList>
            <consortium name="WormBaseParasite"/>
        </authorList>
    </citation>
    <scope>IDENTIFICATION</scope>
</reference>
<comment type="similarity">
    <text evidence="2">Belongs to the membrane-bound acyltransferase family.</text>
</comment>
<dbReference type="PANTHER" id="PTHR13906:SF16">
    <property type="entry name" value="LYSOPHOSPHOLIPID ACYLTRANSFERASE 7"/>
    <property type="match status" value="1"/>
</dbReference>
<dbReference type="AlphaFoldDB" id="A0A5K3FWZ3"/>
<name>A0A5K3FWZ3_MESCO</name>
<dbReference type="InterPro" id="IPR049941">
    <property type="entry name" value="LPLAT_7/PORCN-like"/>
</dbReference>
<dbReference type="GO" id="GO:0016020">
    <property type="term" value="C:membrane"/>
    <property type="evidence" value="ECO:0007669"/>
    <property type="project" value="TreeGrafter"/>
</dbReference>
<accession>A0A5K3FWZ3</accession>
<sequence>MGMLTGPYYTYRAFNDMLHGWPSRAPRLSLAPLWRRLQEAPFFGIAYLIGSQFVSFDYLRDPDFQQLGLTKRLAYLAAVFLVYRMRLYFAWIVGECVCVGAGLGAYPAISRPVAGRGPTDLFALHR</sequence>